<dbReference type="Gene3D" id="3.90.550.10">
    <property type="entry name" value="Spore Coat Polysaccharide Biosynthesis Protein SpsA, Chain A"/>
    <property type="match status" value="1"/>
</dbReference>
<dbReference type="Proteomes" id="UP001497497">
    <property type="component" value="Unassembled WGS sequence"/>
</dbReference>
<dbReference type="GO" id="GO:0006493">
    <property type="term" value="P:protein O-linked glycosylation"/>
    <property type="evidence" value="ECO:0007669"/>
    <property type="project" value="TreeGrafter"/>
</dbReference>
<proteinExistence type="predicted"/>
<evidence type="ECO:0000313" key="3">
    <source>
        <dbReference type="EMBL" id="CAL1533311.1"/>
    </source>
</evidence>
<dbReference type="Pfam" id="PF00535">
    <property type="entry name" value="Glycos_transf_2"/>
    <property type="match status" value="1"/>
</dbReference>
<organism evidence="3 4">
    <name type="scientific">Lymnaea stagnalis</name>
    <name type="common">Great pond snail</name>
    <name type="synonym">Helix stagnalis</name>
    <dbReference type="NCBI Taxonomy" id="6523"/>
    <lineage>
        <taxon>Eukaryota</taxon>
        <taxon>Metazoa</taxon>
        <taxon>Spiralia</taxon>
        <taxon>Lophotrochozoa</taxon>
        <taxon>Mollusca</taxon>
        <taxon>Gastropoda</taxon>
        <taxon>Heterobranchia</taxon>
        <taxon>Euthyneura</taxon>
        <taxon>Panpulmonata</taxon>
        <taxon>Hygrophila</taxon>
        <taxon>Lymnaeoidea</taxon>
        <taxon>Lymnaeidae</taxon>
        <taxon>Lymnaea</taxon>
    </lineage>
</organism>
<comment type="caution">
    <text evidence="3">The sequence shown here is derived from an EMBL/GenBank/DDBJ whole genome shotgun (WGS) entry which is preliminary data.</text>
</comment>
<dbReference type="AlphaFoldDB" id="A0AAV2HKG8"/>
<dbReference type="GO" id="GO:0005794">
    <property type="term" value="C:Golgi apparatus"/>
    <property type="evidence" value="ECO:0007669"/>
    <property type="project" value="TreeGrafter"/>
</dbReference>
<protein>
    <recommendedName>
        <fullName evidence="2">Glycosyltransferase 2-like domain-containing protein</fullName>
    </recommendedName>
</protein>
<dbReference type="PANTHER" id="PTHR11675:SF101">
    <property type="entry name" value="POLYPEPTIDE N-ACETYLGALACTOSAMINYLTRANSFERASE 5"/>
    <property type="match status" value="1"/>
</dbReference>
<dbReference type="PANTHER" id="PTHR11675">
    <property type="entry name" value="N-ACETYLGALACTOSAMINYLTRANSFERASE"/>
    <property type="match status" value="1"/>
</dbReference>
<evidence type="ECO:0000259" key="2">
    <source>
        <dbReference type="Pfam" id="PF00535"/>
    </source>
</evidence>
<evidence type="ECO:0000256" key="1">
    <source>
        <dbReference type="ARBA" id="ARBA00023157"/>
    </source>
</evidence>
<feature type="domain" description="Glycosyltransferase 2-like" evidence="2">
    <location>
        <begin position="2"/>
        <end position="135"/>
    </location>
</feature>
<feature type="non-terminal residue" evidence="3">
    <location>
        <position position="1"/>
    </location>
</feature>
<reference evidence="3 4" key="1">
    <citation type="submission" date="2024-04" db="EMBL/GenBank/DDBJ databases">
        <authorList>
            <consortium name="Genoscope - CEA"/>
            <person name="William W."/>
        </authorList>
    </citation>
    <scope>NUCLEOTIDE SEQUENCE [LARGE SCALE GENOMIC DNA]</scope>
</reference>
<dbReference type="EMBL" id="CAXITT010000140">
    <property type="protein sequence ID" value="CAL1533311.1"/>
    <property type="molecule type" value="Genomic_DNA"/>
</dbReference>
<keyword evidence="4" id="KW-1185">Reference proteome</keyword>
<dbReference type="GO" id="GO:0004653">
    <property type="term" value="F:polypeptide N-acetylgalactosaminyltransferase activity"/>
    <property type="evidence" value="ECO:0007669"/>
    <property type="project" value="TreeGrafter"/>
</dbReference>
<gene>
    <name evidence="3" type="ORF">GSLYS_00007329001</name>
</gene>
<dbReference type="InterPro" id="IPR029044">
    <property type="entry name" value="Nucleotide-diphossugar_trans"/>
</dbReference>
<sequence length="155" mass="17769">LRSVHSVLSQTQPDLLREVILVDDCSTLAFLGAPLDKYFSPVPKVKIVRAEKKGGLIKARLLGFEASTAPVAVFLDAHIECFPDWAESLLLQIKLNPKAVVFPFIAKISDKTFGVRCKYDSNYYGSFHFKNLFFDWMEIPKREFDRRKDITIPFR</sequence>
<keyword evidence="1" id="KW-1015">Disulfide bond</keyword>
<dbReference type="InterPro" id="IPR001173">
    <property type="entry name" value="Glyco_trans_2-like"/>
</dbReference>
<dbReference type="SUPFAM" id="SSF53448">
    <property type="entry name" value="Nucleotide-diphospho-sugar transferases"/>
    <property type="match status" value="1"/>
</dbReference>
<name>A0AAV2HKG8_LYMST</name>
<accession>A0AAV2HKG8</accession>
<evidence type="ECO:0000313" key="4">
    <source>
        <dbReference type="Proteomes" id="UP001497497"/>
    </source>
</evidence>